<organism evidence="11">
    <name type="scientific">Taenia asiatica</name>
    <name type="common">Asian tapeworm</name>
    <dbReference type="NCBI Taxonomy" id="60517"/>
    <lineage>
        <taxon>Eukaryota</taxon>
        <taxon>Metazoa</taxon>
        <taxon>Spiralia</taxon>
        <taxon>Lophotrochozoa</taxon>
        <taxon>Platyhelminthes</taxon>
        <taxon>Cestoda</taxon>
        <taxon>Eucestoda</taxon>
        <taxon>Cyclophyllidea</taxon>
        <taxon>Taeniidae</taxon>
        <taxon>Taenia</taxon>
    </lineage>
</organism>
<evidence type="ECO:0000313" key="11">
    <source>
        <dbReference type="WBParaSite" id="TASK_0000596301-mRNA-1"/>
    </source>
</evidence>
<keyword evidence="7" id="KW-0256">Endoplasmic reticulum</keyword>
<protein>
    <recommendedName>
        <fullName evidence="3">dolichol kinase</fullName>
        <ecNumber evidence="3">2.7.1.108</ecNumber>
    </recommendedName>
</protein>
<evidence type="ECO:0000256" key="3">
    <source>
        <dbReference type="ARBA" id="ARBA00012132"/>
    </source>
</evidence>
<proteinExistence type="inferred from homology"/>
<feature type="transmembrane region" description="Helical" evidence="10">
    <location>
        <begin position="92"/>
        <end position="117"/>
    </location>
</feature>
<sequence length="411" mass="45344">LIAPVPIILSFHDETIALNLISASLGAFILLSFLHKSGISTIIHLAFWFICARITHLTFTYNILLTFLFIILLSIELLSSYAGSLTSWEAILLAQICFAFHTNTTFFIIPLLCVYTIERLKMAPSCMTFGTLSIAVIWLWSLLSDFAGHLVDEKSYFDPLPVLHLEPLQFVADLITSLNILLVTTVWVPLCVAAVLVVAYFSQRDNEQAKTPFALRKLFHLLAGVVYATGLLISPSLLSVAAVCVLLAFFLIEWTRRSGPPAASKFLNDVLGPFRDARDSGELIFTPIALLLGLSLPVWNFCYSWSQDDTVPPQAWSGVITIALGDSVAALVGRRWGHLWFHWPGTHRTLIGSGASFISQILLWIGLAAFYGWPWRAGVLPLALGVLAEAYTEQIDNLAIPLLVMSLLPSS</sequence>
<feature type="transmembrane region" description="Helical" evidence="10">
    <location>
        <begin position="16"/>
        <end position="34"/>
    </location>
</feature>
<keyword evidence="9 10" id="KW-0472">Membrane</keyword>
<feature type="transmembrane region" description="Helical" evidence="10">
    <location>
        <begin position="353"/>
        <end position="373"/>
    </location>
</feature>
<dbReference type="PANTHER" id="PTHR13205">
    <property type="entry name" value="TRANSMEMBRANE PROTEIN 15-RELATED"/>
    <property type="match status" value="1"/>
</dbReference>
<evidence type="ECO:0000256" key="6">
    <source>
        <dbReference type="ARBA" id="ARBA00022777"/>
    </source>
</evidence>
<dbReference type="GO" id="GO:0043048">
    <property type="term" value="P:dolichyl monophosphate biosynthetic process"/>
    <property type="evidence" value="ECO:0007669"/>
    <property type="project" value="TreeGrafter"/>
</dbReference>
<feature type="transmembrane region" description="Helical" evidence="10">
    <location>
        <begin position="170"/>
        <end position="201"/>
    </location>
</feature>
<evidence type="ECO:0000256" key="4">
    <source>
        <dbReference type="ARBA" id="ARBA00022679"/>
    </source>
</evidence>
<evidence type="ECO:0000256" key="7">
    <source>
        <dbReference type="ARBA" id="ARBA00022824"/>
    </source>
</evidence>
<feature type="transmembrane region" description="Helical" evidence="10">
    <location>
        <begin position="283"/>
        <end position="303"/>
    </location>
</feature>
<keyword evidence="5 10" id="KW-0812">Transmembrane</keyword>
<feature type="transmembrane region" description="Helical" evidence="10">
    <location>
        <begin position="129"/>
        <end position="150"/>
    </location>
</feature>
<keyword evidence="8 10" id="KW-1133">Transmembrane helix</keyword>
<dbReference type="AlphaFoldDB" id="A0A0R3W6W2"/>
<evidence type="ECO:0000256" key="5">
    <source>
        <dbReference type="ARBA" id="ARBA00022692"/>
    </source>
</evidence>
<dbReference type="WBParaSite" id="TASK_0000596301-mRNA-1">
    <property type="protein sequence ID" value="TASK_0000596301-mRNA-1"/>
    <property type="gene ID" value="TASK_0000596301"/>
</dbReference>
<dbReference type="InterPro" id="IPR032974">
    <property type="entry name" value="Polypren_kinase"/>
</dbReference>
<evidence type="ECO:0000256" key="10">
    <source>
        <dbReference type="SAM" id="Phobius"/>
    </source>
</evidence>
<evidence type="ECO:0000256" key="9">
    <source>
        <dbReference type="ARBA" id="ARBA00023136"/>
    </source>
</evidence>
<feature type="transmembrane region" description="Helical" evidence="10">
    <location>
        <begin position="221"/>
        <end position="252"/>
    </location>
</feature>
<keyword evidence="4" id="KW-0808">Transferase</keyword>
<evidence type="ECO:0000256" key="8">
    <source>
        <dbReference type="ARBA" id="ARBA00022989"/>
    </source>
</evidence>
<dbReference type="EC" id="2.7.1.108" evidence="3"/>
<dbReference type="GO" id="GO:0005789">
    <property type="term" value="C:endoplasmic reticulum membrane"/>
    <property type="evidence" value="ECO:0007669"/>
    <property type="project" value="UniProtKB-SubCell"/>
</dbReference>
<dbReference type="GO" id="GO:0004168">
    <property type="term" value="F:dolichol kinase activity"/>
    <property type="evidence" value="ECO:0007669"/>
    <property type="project" value="UniProtKB-EC"/>
</dbReference>
<accession>A0A0R3W6W2</accession>
<dbReference type="PANTHER" id="PTHR13205:SF15">
    <property type="entry name" value="DOLICHOL KINASE"/>
    <property type="match status" value="1"/>
</dbReference>
<reference evidence="11" key="1">
    <citation type="submission" date="2017-02" db="UniProtKB">
        <authorList>
            <consortium name="WormBaseParasite"/>
        </authorList>
    </citation>
    <scope>IDENTIFICATION</scope>
</reference>
<dbReference type="STRING" id="60517.A0A0R3W6W2"/>
<evidence type="ECO:0000256" key="2">
    <source>
        <dbReference type="ARBA" id="ARBA00010794"/>
    </source>
</evidence>
<keyword evidence="6" id="KW-0418">Kinase</keyword>
<evidence type="ECO:0000256" key="1">
    <source>
        <dbReference type="ARBA" id="ARBA00004477"/>
    </source>
</evidence>
<feature type="transmembrane region" description="Helical" evidence="10">
    <location>
        <begin position="46"/>
        <end position="72"/>
    </location>
</feature>
<name>A0A0R3W6W2_TAEAS</name>
<comment type="similarity">
    <text evidence="2">Belongs to the polyprenol kinase family.</text>
</comment>
<comment type="subcellular location">
    <subcellularLocation>
        <location evidence="1">Endoplasmic reticulum membrane</location>
        <topology evidence="1">Multi-pass membrane protein</topology>
    </subcellularLocation>
</comment>